<organism evidence="1 2">
    <name type="scientific">Acaulospora colombiana</name>
    <dbReference type="NCBI Taxonomy" id="27376"/>
    <lineage>
        <taxon>Eukaryota</taxon>
        <taxon>Fungi</taxon>
        <taxon>Fungi incertae sedis</taxon>
        <taxon>Mucoromycota</taxon>
        <taxon>Glomeromycotina</taxon>
        <taxon>Glomeromycetes</taxon>
        <taxon>Diversisporales</taxon>
        <taxon>Acaulosporaceae</taxon>
        <taxon>Acaulospora</taxon>
    </lineage>
</organism>
<keyword evidence="2" id="KW-1185">Reference proteome</keyword>
<proteinExistence type="predicted"/>
<protein>
    <submittedName>
        <fullName evidence="1">10928_t:CDS:1</fullName>
    </submittedName>
</protein>
<evidence type="ECO:0000313" key="1">
    <source>
        <dbReference type="EMBL" id="CAG8702840.1"/>
    </source>
</evidence>
<comment type="caution">
    <text evidence="1">The sequence shown here is derived from an EMBL/GenBank/DDBJ whole genome shotgun (WGS) entry which is preliminary data.</text>
</comment>
<accession>A0ACA9PC16</accession>
<name>A0ACA9PC16_9GLOM</name>
<sequence>IPFISEDNRPKLTLKANVAVTTIEEIQGPADPLSQDRKKIQEIIKLSVAEDEKFQVDGNVERVERGISQLELALGMCEKTDPDLPIVLCNLGLLMTRRFT</sequence>
<feature type="non-terminal residue" evidence="1">
    <location>
        <position position="100"/>
    </location>
</feature>
<gene>
    <name evidence="1" type="ORF">ACOLOM_LOCUS10328</name>
</gene>
<feature type="non-terminal residue" evidence="1">
    <location>
        <position position="1"/>
    </location>
</feature>
<evidence type="ECO:0000313" key="2">
    <source>
        <dbReference type="Proteomes" id="UP000789525"/>
    </source>
</evidence>
<dbReference type="EMBL" id="CAJVPT010032842">
    <property type="protein sequence ID" value="CAG8702840.1"/>
    <property type="molecule type" value="Genomic_DNA"/>
</dbReference>
<dbReference type="Proteomes" id="UP000789525">
    <property type="component" value="Unassembled WGS sequence"/>
</dbReference>
<reference evidence="1" key="1">
    <citation type="submission" date="2021-06" db="EMBL/GenBank/DDBJ databases">
        <authorList>
            <person name="Kallberg Y."/>
            <person name="Tangrot J."/>
            <person name="Rosling A."/>
        </authorList>
    </citation>
    <scope>NUCLEOTIDE SEQUENCE</scope>
    <source>
        <strain evidence="1">CL356</strain>
    </source>
</reference>